<gene>
    <name evidence="6" type="ORF">PMEA_00021102</name>
</gene>
<dbReference type="InterPro" id="IPR050305">
    <property type="entry name" value="Small_GTPase_Rab"/>
</dbReference>
<keyword evidence="5" id="KW-0636">Prenylation</keyword>
<dbReference type="PANTHER" id="PTHR47980">
    <property type="entry name" value="LD44762P"/>
    <property type="match status" value="1"/>
</dbReference>
<accession>A0AAU9XFE7</accession>
<evidence type="ECO:0000256" key="4">
    <source>
        <dbReference type="ARBA" id="ARBA00023288"/>
    </source>
</evidence>
<dbReference type="AlphaFoldDB" id="A0AAU9XFE7"/>
<proteinExistence type="inferred from homology"/>
<dbReference type="InterPro" id="IPR027417">
    <property type="entry name" value="P-loop_NTPase"/>
</dbReference>
<dbReference type="SMART" id="SM00175">
    <property type="entry name" value="RAB"/>
    <property type="match status" value="1"/>
</dbReference>
<dbReference type="FunFam" id="3.40.50.300:FF:001447">
    <property type="entry name" value="Ras-related protein Rab-1B"/>
    <property type="match status" value="1"/>
</dbReference>
<dbReference type="SMART" id="SM00173">
    <property type="entry name" value="RAS"/>
    <property type="match status" value="1"/>
</dbReference>
<dbReference type="PROSITE" id="PS51421">
    <property type="entry name" value="RAS"/>
    <property type="match status" value="1"/>
</dbReference>
<keyword evidence="7" id="KW-1185">Reference proteome</keyword>
<dbReference type="PRINTS" id="PR00449">
    <property type="entry name" value="RASTRNSFRMNG"/>
</dbReference>
<dbReference type="SMART" id="SM00176">
    <property type="entry name" value="RAN"/>
    <property type="match status" value="1"/>
</dbReference>
<dbReference type="EMBL" id="CALNXJ010000039">
    <property type="protein sequence ID" value="CAH3144558.1"/>
    <property type="molecule type" value="Genomic_DNA"/>
</dbReference>
<evidence type="ECO:0000256" key="1">
    <source>
        <dbReference type="ARBA" id="ARBA00006270"/>
    </source>
</evidence>
<dbReference type="Pfam" id="PF00071">
    <property type="entry name" value="Ras"/>
    <property type="match status" value="1"/>
</dbReference>
<dbReference type="SMART" id="SM00174">
    <property type="entry name" value="RHO"/>
    <property type="match status" value="1"/>
</dbReference>
<reference evidence="6 7" key="1">
    <citation type="submission" date="2022-05" db="EMBL/GenBank/DDBJ databases">
        <authorList>
            <consortium name="Genoscope - CEA"/>
            <person name="William W."/>
        </authorList>
    </citation>
    <scope>NUCLEOTIDE SEQUENCE [LARGE SCALE GENOMIC DNA]</scope>
</reference>
<keyword evidence="4" id="KW-0449">Lipoprotein</keyword>
<dbReference type="InterPro" id="IPR005225">
    <property type="entry name" value="Small_GTP-bd"/>
</dbReference>
<comment type="caution">
    <text evidence="6">The sequence shown here is derived from an EMBL/GenBank/DDBJ whole genome shotgun (WGS) entry which is preliminary data.</text>
</comment>
<evidence type="ECO:0000313" key="7">
    <source>
        <dbReference type="Proteomes" id="UP001159428"/>
    </source>
</evidence>
<evidence type="ECO:0000256" key="5">
    <source>
        <dbReference type="ARBA" id="ARBA00023289"/>
    </source>
</evidence>
<dbReference type="SUPFAM" id="SSF52540">
    <property type="entry name" value="P-loop containing nucleoside triphosphate hydrolases"/>
    <property type="match status" value="1"/>
</dbReference>
<dbReference type="Gene3D" id="3.40.50.300">
    <property type="entry name" value="P-loop containing nucleotide triphosphate hydrolases"/>
    <property type="match status" value="1"/>
</dbReference>
<sequence length="207" mass="23426">MPAKATVKHKIALVGDSGVGKSKILSSYLGERFNPLYVQTRERETKNTVVNFGRRVVELQIWDTPGNDLFRTMTAAYVQEDVQGVVVVFDVTNYDSFLNVHHWVKTVEQYARQDNVNFVFVGNKTDMEEKRKVSKEHGEELAKQKNGAYIDASAKMNINIDLIFQSMTKIILGIDEGSNTYNDRKSGAEDSGNYNGRVEQKGFCNFL</sequence>
<dbReference type="Proteomes" id="UP001159428">
    <property type="component" value="Unassembled WGS sequence"/>
</dbReference>
<evidence type="ECO:0000256" key="2">
    <source>
        <dbReference type="ARBA" id="ARBA00022741"/>
    </source>
</evidence>
<evidence type="ECO:0000313" key="6">
    <source>
        <dbReference type="EMBL" id="CAH3144558.1"/>
    </source>
</evidence>
<keyword evidence="2" id="KW-0547">Nucleotide-binding</keyword>
<keyword evidence="3" id="KW-0342">GTP-binding</keyword>
<name>A0AAU9XFE7_9CNID</name>
<dbReference type="GO" id="GO:0003924">
    <property type="term" value="F:GTPase activity"/>
    <property type="evidence" value="ECO:0007669"/>
    <property type="project" value="InterPro"/>
</dbReference>
<evidence type="ECO:0000256" key="3">
    <source>
        <dbReference type="ARBA" id="ARBA00023134"/>
    </source>
</evidence>
<dbReference type="CDD" id="cd00154">
    <property type="entry name" value="Rab"/>
    <property type="match status" value="1"/>
</dbReference>
<protein>
    <submittedName>
        <fullName evidence="6">Uncharacterized protein</fullName>
    </submittedName>
</protein>
<organism evidence="6 7">
    <name type="scientific">Pocillopora meandrina</name>
    <dbReference type="NCBI Taxonomy" id="46732"/>
    <lineage>
        <taxon>Eukaryota</taxon>
        <taxon>Metazoa</taxon>
        <taxon>Cnidaria</taxon>
        <taxon>Anthozoa</taxon>
        <taxon>Hexacorallia</taxon>
        <taxon>Scleractinia</taxon>
        <taxon>Astrocoeniina</taxon>
        <taxon>Pocilloporidae</taxon>
        <taxon>Pocillopora</taxon>
    </lineage>
</organism>
<comment type="similarity">
    <text evidence="1">Belongs to the small GTPase superfamily. Rab family.</text>
</comment>
<dbReference type="PROSITE" id="PS51419">
    <property type="entry name" value="RAB"/>
    <property type="match status" value="1"/>
</dbReference>
<dbReference type="NCBIfam" id="TIGR00231">
    <property type="entry name" value="small_GTP"/>
    <property type="match status" value="1"/>
</dbReference>
<dbReference type="PROSITE" id="PS51420">
    <property type="entry name" value="RHO"/>
    <property type="match status" value="1"/>
</dbReference>
<dbReference type="InterPro" id="IPR001806">
    <property type="entry name" value="Small_GTPase"/>
</dbReference>
<dbReference type="GO" id="GO:0005525">
    <property type="term" value="F:GTP binding"/>
    <property type="evidence" value="ECO:0007669"/>
    <property type="project" value="UniProtKB-KW"/>
</dbReference>